<evidence type="ECO:0000256" key="6">
    <source>
        <dbReference type="SAM" id="Phobius"/>
    </source>
</evidence>
<protein>
    <submittedName>
        <fullName evidence="10">Uncharacterized protein LOC102800706</fullName>
    </submittedName>
</protein>
<feature type="domain" description="Ig-like" evidence="8">
    <location>
        <begin position="172"/>
        <end position="245"/>
    </location>
</feature>
<keyword evidence="2 6" id="KW-0472">Membrane</keyword>
<dbReference type="SMART" id="SM00409">
    <property type="entry name" value="IG"/>
    <property type="match status" value="2"/>
</dbReference>
<evidence type="ECO:0000259" key="8">
    <source>
        <dbReference type="PROSITE" id="PS50835"/>
    </source>
</evidence>
<keyword evidence="7" id="KW-0732">Signal</keyword>
<evidence type="ECO:0000256" key="5">
    <source>
        <dbReference type="ARBA" id="ARBA00023319"/>
    </source>
</evidence>
<dbReference type="SUPFAM" id="SSF48726">
    <property type="entry name" value="Immunoglobulin"/>
    <property type="match status" value="2"/>
</dbReference>
<evidence type="ECO:0000256" key="7">
    <source>
        <dbReference type="SAM" id="SignalP"/>
    </source>
</evidence>
<sequence length="552" mass="62672">MMHFSNSHIRRFNVFVFLLYFEFIRTSTGLETGANVNKSVVLSCPVNPPNDAVSIVTVSVRWSKGQLRAFIGQKLLRDGGDKYIDSSKYEIVNTTSLLITRVLYSDDDVYRCTLSYYTNNRSDERRQSSGDVKLSICESFDLKLVVRLTDKVNNTGNLTYDVPAFSSISSLCTAYGGRPQTTIIWYKDGEKLSSIHQNITHTPIGDRFNSVNALTFKSLQPQYSGLYSCRARNPAMNTYKEKHFSLHVLLPKGNYTRLSCTSDILNVDGNDDDGDDDDDDNHKYKFITRNQQYVFRIGNISDFDNGMYQFVLNSGDIVASSKVNVLDVSTGILHAYGRVGRRMSIHFELKLNNSMDVVLSQRTPRPVRELFSLINDNGEIKPDDVFGCLVEWNGIVEPSLHEGVLSIYFNKVSHSTTGRYMLGEKDMDMVTFISKKPGISQNDDPANLDNQATLPVTSIDENTTSDSEVEKVQNKTAIHYEQDHQVTSTVFCPLAIVLLVFIICLLVYLHGVRPLFEWRNRFWKHKKHPSDDYTFLWSAEDDAITITKSRTL</sequence>
<dbReference type="InterPro" id="IPR013783">
    <property type="entry name" value="Ig-like_fold"/>
</dbReference>
<evidence type="ECO:0000313" key="9">
    <source>
        <dbReference type="Proteomes" id="UP000694865"/>
    </source>
</evidence>
<keyword evidence="5" id="KW-0393">Immunoglobulin domain</keyword>
<dbReference type="CDD" id="cd00096">
    <property type="entry name" value="Ig"/>
    <property type="match status" value="1"/>
</dbReference>
<dbReference type="PANTHER" id="PTHR11640:SF158">
    <property type="entry name" value="V-SET AND IMMUNOGLOBULIN DOMAIN-CONTAINING PROTEIN 10-LIKE 2"/>
    <property type="match status" value="1"/>
</dbReference>
<dbReference type="InterPro" id="IPR007110">
    <property type="entry name" value="Ig-like_dom"/>
</dbReference>
<accession>A0ABM0MEU7</accession>
<dbReference type="GeneID" id="102800706"/>
<dbReference type="InterPro" id="IPR003599">
    <property type="entry name" value="Ig_sub"/>
</dbReference>
<keyword evidence="4" id="KW-0325">Glycoprotein</keyword>
<gene>
    <name evidence="10" type="primary">LOC102800706</name>
</gene>
<keyword evidence="6" id="KW-1133">Transmembrane helix</keyword>
<keyword evidence="3" id="KW-1015">Disulfide bond</keyword>
<evidence type="ECO:0000256" key="3">
    <source>
        <dbReference type="ARBA" id="ARBA00023157"/>
    </source>
</evidence>
<organism evidence="9 10">
    <name type="scientific">Saccoglossus kowalevskii</name>
    <name type="common">Acorn worm</name>
    <dbReference type="NCBI Taxonomy" id="10224"/>
    <lineage>
        <taxon>Eukaryota</taxon>
        <taxon>Metazoa</taxon>
        <taxon>Hemichordata</taxon>
        <taxon>Enteropneusta</taxon>
        <taxon>Harrimaniidae</taxon>
        <taxon>Saccoglossus</taxon>
    </lineage>
</organism>
<feature type="domain" description="Ig-like" evidence="8">
    <location>
        <begin position="33"/>
        <end position="128"/>
    </location>
</feature>
<proteinExistence type="predicted"/>
<evidence type="ECO:0000256" key="1">
    <source>
        <dbReference type="ARBA" id="ARBA00004479"/>
    </source>
</evidence>
<dbReference type="InterPro" id="IPR036179">
    <property type="entry name" value="Ig-like_dom_sf"/>
</dbReference>
<feature type="signal peptide" evidence="7">
    <location>
        <begin position="1"/>
        <end position="29"/>
    </location>
</feature>
<evidence type="ECO:0000313" key="10">
    <source>
        <dbReference type="RefSeq" id="XP_006818538.1"/>
    </source>
</evidence>
<dbReference type="Gene3D" id="2.60.40.10">
    <property type="entry name" value="Immunoglobulins"/>
    <property type="match status" value="2"/>
</dbReference>
<dbReference type="Proteomes" id="UP000694865">
    <property type="component" value="Unplaced"/>
</dbReference>
<comment type="subcellular location">
    <subcellularLocation>
        <location evidence="1">Membrane</location>
        <topology evidence="1">Single-pass type I membrane protein</topology>
    </subcellularLocation>
</comment>
<feature type="transmembrane region" description="Helical" evidence="6">
    <location>
        <begin position="494"/>
        <end position="516"/>
    </location>
</feature>
<dbReference type="PANTHER" id="PTHR11640">
    <property type="entry name" value="NEPHRIN"/>
    <property type="match status" value="1"/>
</dbReference>
<name>A0ABM0MEU7_SACKO</name>
<feature type="chain" id="PRO_5046805343" evidence="7">
    <location>
        <begin position="30"/>
        <end position="552"/>
    </location>
</feature>
<dbReference type="RefSeq" id="XP_006818538.1">
    <property type="nucleotide sequence ID" value="XM_006818475.1"/>
</dbReference>
<keyword evidence="9" id="KW-1185">Reference proteome</keyword>
<evidence type="ECO:0000256" key="2">
    <source>
        <dbReference type="ARBA" id="ARBA00023136"/>
    </source>
</evidence>
<reference evidence="10" key="1">
    <citation type="submission" date="2025-08" db="UniProtKB">
        <authorList>
            <consortium name="RefSeq"/>
        </authorList>
    </citation>
    <scope>IDENTIFICATION</scope>
    <source>
        <tissue evidence="10">Testes</tissue>
    </source>
</reference>
<evidence type="ECO:0000256" key="4">
    <source>
        <dbReference type="ARBA" id="ARBA00023180"/>
    </source>
</evidence>
<dbReference type="InterPro" id="IPR051275">
    <property type="entry name" value="Cell_adhesion_signaling"/>
</dbReference>
<dbReference type="Pfam" id="PF13927">
    <property type="entry name" value="Ig_3"/>
    <property type="match status" value="1"/>
</dbReference>
<dbReference type="PROSITE" id="PS50835">
    <property type="entry name" value="IG_LIKE"/>
    <property type="match status" value="2"/>
</dbReference>
<keyword evidence="6" id="KW-0812">Transmembrane</keyword>